<dbReference type="Pfam" id="PF00806">
    <property type="entry name" value="PUF"/>
    <property type="match status" value="8"/>
</dbReference>
<dbReference type="PROSITE" id="PS50303">
    <property type="entry name" value="PUM_HD"/>
    <property type="match status" value="1"/>
</dbReference>
<keyword evidence="1" id="KW-0677">Repeat</keyword>
<dbReference type="CDD" id="cd07920">
    <property type="entry name" value="Pumilio"/>
    <property type="match status" value="1"/>
</dbReference>
<feature type="compositionally biased region" description="Low complexity" evidence="4">
    <location>
        <begin position="116"/>
        <end position="129"/>
    </location>
</feature>
<dbReference type="PANTHER" id="PTHR12537:SF12">
    <property type="entry name" value="MATERNAL PROTEIN PUMILIO"/>
    <property type="match status" value="1"/>
</dbReference>
<evidence type="ECO:0000259" key="5">
    <source>
        <dbReference type="PROSITE" id="PS50303"/>
    </source>
</evidence>
<dbReference type="SMART" id="SM00025">
    <property type="entry name" value="Pumilio"/>
    <property type="match status" value="8"/>
</dbReference>
<keyword evidence="7" id="KW-1185">Reference proteome</keyword>
<comment type="function">
    <text evidence="2">RNA-binding nucleolar protein required for pre-rRNA processing. Involved in production of 18S rRNA and assembly of small ribosomal subunit.</text>
</comment>
<evidence type="ECO:0000313" key="7">
    <source>
        <dbReference type="Proteomes" id="UP001140453"/>
    </source>
</evidence>
<feature type="compositionally biased region" description="Polar residues" evidence="4">
    <location>
        <begin position="136"/>
        <end position="162"/>
    </location>
</feature>
<evidence type="ECO:0000256" key="2">
    <source>
        <dbReference type="ARBA" id="ARBA00024893"/>
    </source>
</evidence>
<comment type="caution">
    <text evidence="6">The sequence shown here is derived from an EMBL/GenBank/DDBJ whole genome shotgun (WGS) entry which is preliminary data.</text>
</comment>
<feature type="repeat" description="Pumilio" evidence="3">
    <location>
        <begin position="458"/>
        <end position="493"/>
    </location>
</feature>
<sequence>MDSDNQGQSSQVRGQQNLSSTSSRNNSSLFMSSSIQGGAGSIWSNNPRPDNISRDNTTGTTTTQRSSALGASESNIWARPAPSTWNSTDSQQFRSTASRSTSPPNPLQNTTNTSPSFNSHRAANASNNNLLGTYMTPFSQPSNAQTNFANFSDNTQGDNRPFQQGLAGFSRGTQGLSAAFDDVGPREFLQPLSRHPENEAPSQSGNETSAFSGGFGSHSRHGSRMSLGGISSFATQQPASRSQSQSFNPNSDHSQAAMDAVRGHLFRESMQANSPGPRTNGTQASTPAPSQLNGWRDLTPNAGFSLATANLPESRRESLANSVHHSTMNSPRNLIQRQADPWNPASTPDFDPLGSTHRSQGQMSRQSTQSPYPNAAYSMYAADMGMQAQLMQQIQGGFPVPFHNYGFPPGQQFFPPSGPAGMVPRGGRFQDPSVGIRCQELEEFRRSSKSNRKWELKNVFGRVVEFAGDQQGSRFLQEKIPTANSDDRQRVFEEIMVDANALMVDVFGNYVIQQLFEHGTMVQKKLLAGKMMDNVVHLSTQLYGCRCVQEALEFTLVEQQVELAKKLEPEILRVMSSDNGNHVVQKILTKLPRDRIDFIYDAVRGKVFELSQQQYACRVIQRMIEKGTKDDKAFLLKEFHEHASRLVTDNWGNYVVQAVIRQGGLEARSKVIRLCIDQFLMFSKQKVASNVMEHCIEYGTEEDRLEMYRLITRKEEDGSSLLQVMWKDNFANYVVQKLCHCLTGAEQAALVQESRPYFESRKKPSRPDAKWLDFQKLINQFSAPSSRQGSISSAGGVNGVSVSRPHSQSGSAMPTPDLTTGGNSPRTSSSQDTSDATLENGDRYLVEQFSKASLNQVTEGQERLLN</sequence>
<dbReference type="InterPro" id="IPR001313">
    <property type="entry name" value="Pumilio_RNA-bd_rpt"/>
</dbReference>
<feature type="compositionally biased region" description="Polar residues" evidence="4">
    <location>
        <begin position="804"/>
        <end position="837"/>
    </location>
</feature>
<protein>
    <submittedName>
        <fullName evidence="6">mRNA binding protein puf3</fullName>
    </submittedName>
</protein>
<feature type="compositionally biased region" description="Polar residues" evidence="4">
    <location>
        <begin position="1"/>
        <end position="16"/>
    </location>
</feature>
<evidence type="ECO:0000256" key="3">
    <source>
        <dbReference type="PROSITE-ProRule" id="PRU00317"/>
    </source>
</evidence>
<dbReference type="GO" id="GO:0005737">
    <property type="term" value="C:cytoplasm"/>
    <property type="evidence" value="ECO:0007669"/>
    <property type="project" value="TreeGrafter"/>
</dbReference>
<feature type="repeat" description="Pumilio" evidence="3">
    <location>
        <begin position="602"/>
        <end position="637"/>
    </location>
</feature>
<dbReference type="InterPro" id="IPR011989">
    <property type="entry name" value="ARM-like"/>
</dbReference>
<feature type="compositionally biased region" description="Polar residues" evidence="4">
    <location>
        <begin position="270"/>
        <end position="293"/>
    </location>
</feature>
<dbReference type="PANTHER" id="PTHR12537">
    <property type="entry name" value="RNA BINDING PROTEIN PUMILIO-RELATED"/>
    <property type="match status" value="1"/>
</dbReference>
<dbReference type="GO" id="GO:0003730">
    <property type="term" value="F:mRNA 3'-UTR binding"/>
    <property type="evidence" value="ECO:0007669"/>
    <property type="project" value="TreeGrafter"/>
</dbReference>
<feature type="region of interest" description="Disordered" evidence="4">
    <location>
        <begin position="1"/>
        <end position="169"/>
    </location>
</feature>
<name>A0A9W8YXA9_9PEZI</name>
<feature type="compositionally biased region" description="Polar residues" evidence="4">
    <location>
        <begin position="83"/>
        <end position="115"/>
    </location>
</feature>
<feature type="compositionally biased region" description="Polar residues" evidence="4">
    <location>
        <begin position="64"/>
        <end position="75"/>
    </location>
</feature>
<feature type="region of interest" description="Disordered" evidence="4">
    <location>
        <begin position="270"/>
        <end position="303"/>
    </location>
</feature>
<evidence type="ECO:0000313" key="6">
    <source>
        <dbReference type="EMBL" id="KAJ4392172.1"/>
    </source>
</evidence>
<feature type="repeat" description="Pumilio" evidence="3">
    <location>
        <begin position="494"/>
        <end position="529"/>
    </location>
</feature>
<feature type="repeat" description="Pumilio" evidence="3">
    <location>
        <begin position="566"/>
        <end position="601"/>
    </location>
</feature>
<feature type="compositionally biased region" description="Low complexity" evidence="4">
    <location>
        <begin position="17"/>
        <end position="34"/>
    </location>
</feature>
<proteinExistence type="predicted"/>
<dbReference type="EMBL" id="JAPEVB010000003">
    <property type="protein sequence ID" value="KAJ4392172.1"/>
    <property type="molecule type" value="Genomic_DNA"/>
</dbReference>
<dbReference type="InterPro" id="IPR033712">
    <property type="entry name" value="Pumilio_RNA-bd"/>
</dbReference>
<feature type="compositionally biased region" description="Polar residues" evidence="4">
    <location>
        <begin position="232"/>
        <end position="254"/>
    </location>
</feature>
<dbReference type="InterPro" id="IPR033133">
    <property type="entry name" value="PUM-HD"/>
</dbReference>
<feature type="region of interest" description="Disordered" evidence="4">
    <location>
        <begin position="783"/>
        <end position="844"/>
    </location>
</feature>
<organism evidence="6 7">
    <name type="scientific">Gnomoniopsis smithogilvyi</name>
    <dbReference type="NCBI Taxonomy" id="1191159"/>
    <lineage>
        <taxon>Eukaryota</taxon>
        <taxon>Fungi</taxon>
        <taxon>Dikarya</taxon>
        <taxon>Ascomycota</taxon>
        <taxon>Pezizomycotina</taxon>
        <taxon>Sordariomycetes</taxon>
        <taxon>Sordariomycetidae</taxon>
        <taxon>Diaporthales</taxon>
        <taxon>Gnomoniaceae</taxon>
        <taxon>Gnomoniopsis</taxon>
    </lineage>
</organism>
<dbReference type="SUPFAM" id="SSF48371">
    <property type="entry name" value="ARM repeat"/>
    <property type="match status" value="1"/>
</dbReference>
<dbReference type="OrthoDB" id="668540at2759"/>
<dbReference type="InterPro" id="IPR016024">
    <property type="entry name" value="ARM-type_fold"/>
</dbReference>
<gene>
    <name evidence="6" type="primary">PUF3</name>
    <name evidence="6" type="ORF">N0V93_005795</name>
</gene>
<dbReference type="Proteomes" id="UP001140453">
    <property type="component" value="Unassembled WGS sequence"/>
</dbReference>
<dbReference type="AlphaFoldDB" id="A0A9W8YXA9"/>
<evidence type="ECO:0000256" key="4">
    <source>
        <dbReference type="SAM" id="MobiDB-lite"/>
    </source>
</evidence>
<evidence type="ECO:0000256" key="1">
    <source>
        <dbReference type="ARBA" id="ARBA00022737"/>
    </source>
</evidence>
<dbReference type="PROSITE" id="PS50302">
    <property type="entry name" value="PUM"/>
    <property type="match status" value="6"/>
</dbReference>
<dbReference type="Gene3D" id="1.25.10.10">
    <property type="entry name" value="Leucine-rich Repeat Variant"/>
    <property type="match status" value="1"/>
</dbReference>
<reference evidence="6" key="1">
    <citation type="submission" date="2022-10" db="EMBL/GenBank/DDBJ databases">
        <title>Tapping the CABI collections for fungal endophytes: first genome assemblies for Collariella, Neodidymelliopsis, Ascochyta clinopodiicola, Didymella pomorum, Didymosphaeria variabile, Neocosmospora piperis and Neocucurbitaria cava.</title>
        <authorList>
            <person name="Hill R."/>
        </authorList>
    </citation>
    <scope>NUCLEOTIDE SEQUENCE</scope>
    <source>
        <strain evidence="6">IMI 355082</strain>
    </source>
</reference>
<feature type="region of interest" description="Disordered" evidence="4">
    <location>
        <begin position="188"/>
        <end position="254"/>
    </location>
</feature>
<feature type="compositionally biased region" description="Low complexity" evidence="4">
    <location>
        <begin position="789"/>
        <end position="803"/>
    </location>
</feature>
<feature type="compositionally biased region" description="Polar residues" evidence="4">
    <location>
        <begin position="356"/>
        <end position="372"/>
    </location>
</feature>
<feature type="compositionally biased region" description="Polar residues" evidence="4">
    <location>
        <begin position="319"/>
        <end position="332"/>
    </location>
</feature>
<feature type="region of interest" description="Disordered" evidence="4">
    <location>
        <begin position="338"/>
        <end position="372"/>
    </location>
</feature>
<feature type="repeat" description="Pumilio" evidence="3">
    <location>
        <begin position="638"/>
        <end position="673"/>
    </location>
</feature>
<feature type="repeat" description="Pumilio" evidence="3">
    <location>
        <begin position="530"/>
        <end position="565"/>
    </location>
</feature>
<feature type="region of interest" description="Disordered" evidence="4">
    <location>
        <begin position="313"/>
        <end position="332"/>
    </location>
</feature>
<feature type="domain" description="PUM-HD" evidence="5">
    <location>
        <begin position="436"/>
        <end position="778"/>
    </location>
</feature>
<accession>A0A9W8YXA9</accession>
<dbReference type="GO" id="GO:0000288">
    <property type="term" value="P:nuclear-transcribed mRNA catabolic process, deadenylation-dependent decay"/>
    <property type="evidence" value="ECO:0007669"/>
    <property type="project" value="TreeGrafter"/>
</dbReference>